<keyword evidence="1" id="KW-0812">Transmembrane</keyword>
<reference evidence="2" key="1">
    <citation type="submission" date="2020-10" db="EMBL/GenBank/DDBJ databases">
        <title>Paenihalocynthiibacter styelae gen. nov., sp. nov., isolated from stalked sea squirt Styela clava.</title>
        <authorList>
            <person name="Kim Y.-O."/>
            <person name="Yoon J.-H."/>
        </authorList>
    </citation>
    <scope>NUCLEOTIDE SEQUENCE</scope>
    <source>
        <strain evidence="2">MYP1-1</strain>
    </source>
</reference>
<dbReference type="Proteomes" id="UP000640583">
    <property type="component" value="Unassembled WGS sequence"/>
</dbReference>
<dbReference type="Pfam" id="PF10805">
    <property type="entry name" value="DUF2730"/>
    <property type="match status" value="1"/>
</dbReference>
<organism evidence="2 3">
    <name type="scientific">Halocynthiibacter styelae</name>
    <dbReference type="NCBI Taxonomy" id="2761955"/>
    <lineage>
        <taxon>Bacteria</taxon>
        <taxon>Pseudomonadati</taxon>
        <taxon>Pseudomonadota</taxon>
        <taxon>Alphaproteobacteria</taxon>
        <taxon>Rhodobacterales</taxon>
        <taxon>Paracoccaceae</taxon>
        <taxon>Halocynthiibacter</taxon>
    </lineage>
</organism>
<name>A0A8J7IFW9_9RHOB</name>
<dbReference type="InterPro" id="IPR020269">
    <property type="entry name" value="Phage_Mu_Releasin"/>
</dbReference>
<proteinExistence type="predicted"/>
<comment type="caution">
    <text evidence="2">The sequence shown here is derived from an EMBL/GenBank/DDBJ whole genome shotgun (WGS) entry which is preliminary data.</text>
</comment>
<keyword evidence="1" id="KW-0472">Membrane</keyword>
<sequence length="124" mass="13700">MDNQFLQLMNSGPVGALVVGVVLLIGFLLRHTRWFSGGSSGSGVAASEFSALSSQVREMDQRLGVVEQDLRHLPTREELHEVEVNIARLMERMSGLEQITTSTNRAVGRIEDFMIDASQKQKGQ</sequence>
<gene>
    <name evidence="2" type="ORF">H1D41_17225</name>
</gene>
<evidence type="ECO:0000313" key="2">
    <source>
        <dbReference type="EMBL" id="MBI1495387.1"/>
    </source>
</evidence>
<protein>
    <submittedName>
        <fullName evidence="2">DUF2730 family protein</fullName>
    </submittedName>
</protein>
<dbReference type="AlphaFoldDB" id="A0A8J7IFW9"/>
<accession>A0A8J7IFW9</accession>
<feature type="transmembrane region" description="Helical" evidence="1">
    <location>
        <begin position="12"/>
        <end position="29"/>
    </location>
</feature>
<evidence type="ECO:0000256" key="1">
    <source>
        <dbReference type="SAM" id="Phobius"/>
    </source>
</evidence>
<dbReference type="EMBL" id="JADCKQ010000019">
    <property type="protein sequence ID" value="MBI1495387.1"/>
    <property type="molecule type" value="Genomic_DNA"/>
</dbReference>
<keyword evidence="1" id="KW-1133">Transmembrane helix</keyword>
<keyword evidence="3" id="KW-1185">Reference proteome</keyword>
<dbReference type="RefSeq" id="WP_228850089.1">
    <property type="nucleotide sequence ID" value="NZ_JADCKQ010000019.1"/>
</dbReference>
<evidence type="ECO:0000313" key="3">
    <source>
        <dbReference type="Proteomes" id="UP000640583"/>
    </source>
</evidence>